<keyword evidence="1" id="KW-0863">Zinc-finger</keyword>
<sequence>MTIADVFTQFLGENMYPDDDLPEFVCCDCLEERLECAGKEVFTRSRCKLPLQKPEEGKELRNLDVSDCGLFRRGCVRKIHTSGIQSETELEDCLEYKNSAFHQCNICSGIFLDSSDLKHHKNVFHSIVESIPCGRCWKKFWSWEALARHIERYNFQCKFETKHTASSYAVNHIPLKEKDVCQRIPDGSDEGNQTLPIHAEDEGQSAGLQFSLGPGSDHT</sequence>
<dbReference type="PROSITE" id="PS50157">
    <property type="entry name" value="ZINC_FINGER_C2H2_2"/>
    <property type="match status" value="1"/>
</dbReference>
<dbReference type="OrthoDB" id="360633at2759"/>
<dbReference type="Gene3D" id="3.30.160.60">
    <property type="entry name" value="Classic Zinc Finger"/>
    <property type="match status" value="1"/>
</dbReference>
<organism evidence="4 5">
    <name type="scientific">Ladona fulva</name>
    <name type="common">Scarce chaser dragonfly</name>
    <name type="synonym">Libellula fulva</name>
    <dbReference type="NCBI Taxonomy" id="123851"/>
    <lineage>
        <taxon>Eukaryota</taxon>
        <taxon>Metazoa</taxon>
        <taxon>Ecdysozoa</taxon>
        <taxon>Arthropoda</taxon>
        <taxon>Hexapoda</taxon>
        <taxon>Insecta</taxon>
        <taxon>Pterygota</taxon>
        <taxon>Palaeoptera</taxon>
        <taxon>Odonata</taxon>
        <taxon>Epiprocta</taxon>
        <taxon>Anisoptera</taxon>
        <taxon>Libelluloidea</taxon>
        <taxon>Libellulidae</taxon>
        <taxon>Ladona</taxon>
    </lineage>
</organism>
<accession>A0A8K0KFK7</accession>
<dbReference type="EMBL" id="KZ308757">
    <property type="protein sequence ID" value="KAG8233965.1"/>
    <property type="molecule type" value="Genomic_DNA"/>
</dbReference>
<comment type="caution">
    <text evidence="4">The sequence shown here is derived from an EMBL/GenBank/DDBJ whole genome shotgun (WGS) entry which is preliminary data.</text>
</comment>
<name>A0A8K0KFK7_LADFU</name>
<proteinExistence type="predicted"/>
<dbReference type="InterPro" id="IPR013087">
    <property type="entry name" value="Znf_C2H2_type"/>
</dbReference>
<feature type="region of interest" description="Disordered" evidence="2">
    <location>
        <begin position="191"/>
        <end position="219"/>
    </location>
</feature>
<dbReference type="SUPFAM" id="SSF57667">
    <property type="entry name" value="beta-beta-alpha zinc fingers"/>
    <property type="match status" value="1"/>
</dbReference>
<reference evidence="4" key="1">
    <citation type="submission" date="2013-04" db="EMBL/GenBank/DDBJ databases">
        <authorList>
            <person name="Qu J."/>
            <person name="Murali S.C."/>
            <person name="Bandaranaike D."/>
            <person name="Bellair M."/>
            <person name="Blankenburg K."/>
            <person name="Chao H."/>
            <person name="Dinh H."/>
            <person name="Doddapaneni H."/>
            <person name="Downs B."/>
            <person name="Dugan-Rocha S."/>
            <person name="Elkadiri S."/>
            <person name="Gnanaolivu R.D."/>
            <person name="Hernandez B."/>
            <person name="Javaid M."/>
            <person name="Jayaseelan J.C."/>
            <person name="Lee S."/>
            <person name="Li M."/>
            <person name="Ming W."/>
            <person name="Munidasa M."/>
            <person name="Muniz J."/>
            <person name="Nguyen L."/>
            <person name="Ongeri F."/>
            <person name="Osuji N."/>
            <person name="Pu L.-L."/>
            <person name="Puazo M."/>
            <person name="Qu C."/>
            <person name="Quiroz J."/>
            <person name="Raj R."/>
            <person name="Weissenberger G."/>
            <person name="Xin Y."/>
            <person name="Zou X."/>
            <person name="Han Y."/>
            <person name="Richards S."/>
            <person name="Worley K."/>
            <person name="Muzny D."/>
            <person name="Gibbs R."/>
        </authorList>
    </citation>
    <scope>NUCLEOTIDE SEQUENCE</scope>
    <source>
        <strain evidence="4">Sampled in the wild</strain>
    </source>
</reference>
<evidence type="ECO:0000313" key="5">
    <source>
        <dbReference type="Proteomes" id="UP000792457"/>
    </source>
</evidence>
<gene>
    <name evidence="4" type="ORF">J437_LFUL013457</name>
</gene>
<evidence type="ECO:0000256" key="1">
    <source>
        <dbReference type="PROSITE-ProRule" id="PRU00042"/>
    </source>
</evidence>
<dbReference type="Proteomes" id="UP000792457">
    <property type="component" value="Unassembled WGS sequence"/>
</dbReference>
<keyword evidence="5" id="KW-1185">Reference proteome</keyword>
<dbReference type="InterPro" id="IPR036236">
    <property type="entry name" value="Znf_C2H2_sf"/>
</dbReference>
<dbReference type="PROSITE" id="PS00028">
    <property type="entry name" value="ZINC_FINGER_C2H2_1"/>
    <property type="match status" value="1"/>
</dbReference>
<evidence type="ECO:0000313" key="4">
    <source>
        <dbReference type="EMBL" id="KAG8233965.1"/>
    </source>
</evidence>
<evidence type="ECO:0000256" key="2">
    <source>
        <dbReference type="SAM" id="MobiDB-lite"/>
    </source>
</evidence>
<evidence type="ECO:0000259" key="3">
    <source>
        <dbReference type="PROSITE" id="PS50157"/>
    </source>
</evidence>
<keyword evidence="1" id="KW-0479">Metal-binding</keyword>
<dbReference type="GO" id="GO:0008270">
    <property type="term" value="F:zinc ion binding"/>
    <property type="evidence" value="ECO:0007669"/>
    <property type="project" value="UniProtKB-KW"/>
</dbReference>
<dbReference type="AlphaFoldDB" id="A0A8K0KFK7"/>
<keyword evidence="1" id="KW-0862">Zinc</keyword>
<protein>
    <recommendedName>
        <fullName evidence="3">C2H2-type domain-containing protein</fullName>
    </recommendedName>
</protein>
<reference evidence="4" key="2">
    <citation type="submission" date="2017-10" db="EMBL/GenBank/DDBJ databases">
        <title>Ladona fulva Genome sequencing and assembly.</title>
        <authorList>
            <person name="Murali S."/>
            <person name="Richards S."/>
            <person name="Bandaranaike D."/>
            <person name="Bellair M."/>
            <person name="Blankenburg K."/>
            <person name="Chao H."/>
            <person name="Dinh H."/>
            <person name="Doddapaneni H."/>
            <person name="Dugan-Rocha S."/>
            <person name="Elkadiri S."/>
            <person name="Gnanaolivu R."/>
            <person name="Hernandez B."/>
            <person name="Skinner E."/>
            <person name="Javaid M."/>
            <person name="Lee S."/>
            <person name="Li M."/>
            <person name="Ming W."/>
            <person name="Munidasa M."/>
            <person name="Muniz J."/>
            <person name="Nguyen L."/>
            <person name="Hughes D."/>
            <person name="Osuji N."/>
            <person name="Pu L.-L."/>
            <person name="Puazo M."/>
            <person name="Qu C."/>
            <person name="Quiroz J."/>
            <person name="Raj R."/>
            <person name="Weissenberger G."/>
            <person name="Xin Y."/>
            <person name="Zou X."/>
            <person name="Han Y."/>
            <person name="Worley K."/>
            <person name="Muzny D."/>
            <person name="Gibbs R."/>
        </authorList>
    </citation>
    <scope>NUCLEOTIDE SEQUENCE</scope>
    <source>
        <strain evidence="4">Sampled in the wild</strain>
    </source>
</reference>
<feature type="domain" description="C2H2-type" evidence="3">
    <location>
        <begin position="102"/>
        <end position="126"/>
    </location>
</feature>